<feature type="transmembrane region" description="Helical" evidence="1">
    <location>
        <begin position="22"/>
        <end position="42"/>
    </location>
</feature>
<dbReference type="AlphaFoldDB" id="A0A5P2ATP8"/>
<accession>A0A5P2ATP8</accession>
<gene>
    <name evidence="2" type="ORF">DEJ46_22730</name>
</gene>
<evidence type="ECO:0000313" key="2">
    <source>
        <dbReference type="EMBL" id="QES21573.1"/>
    </source>
</evidence>
<keyword evidence="1" id="KW-1133">Transmembrane helix</keyword>
<dbReference type="Proteomes" id="UP000324106">
    <property type="component" value="Chromosome"/>
</dbReference>
<reference evidence="2 3" key="1">
    <citation type="submission" date="2018-05" db="EMBL/GenBank/DDBJ databases">
        <title>Streptomyces venezuelae.</title>
        <authorList>
            <person name="Kim W."/>
            <person name="Lee N."/>
            <person name="Cho B.-K."/>
        </authorList>
    </citation>
    <scope>NUCLEOTIDE SEQUENCE [LARGE SCALE GENOMIC DNA]</scope>
    <source>
        <strain evidence="2 3">ATCC 15068</strain>
    </source>
</reference>
<keyword evidence="1" id="KW-0472">Membrane</keyword>
<organism evidence="2 3">
    <name type="scientific">Streptomyces venezuelae</name>
    <dbReference type="NCBI Taxonomy" id="54571"/>
    <lineage>
        <taxon>Bacteria</taxon>
        <taxon>Bacillati</taxon>
        <taxon>Actinomycetota</taxon>
        <taxon>Actinomycetes</taxon>
        <taxon>Kitasatosporales</taxon>
        <taxon>Streptomycetaceae</taxon>
        <taxon>Streptomyces</taxon>
    </lineage>
</organism>
<sequence length="176" mass="18621">MRTDGSDTAAASAAVAPNRKRAALVAGAVVAGVLAVGGWSGYRYLDGQTATGCSLRSYDPHDVASTARYAEDVFTGRVAAFVERRDVDGWAEDVYRVEVVSVVKGTPHGTVRITYGLDEGLAGRLKDGGTYLFATRAGADTVKDGHAQLYQGEMKPVDDRQLAVWKEAAALPMAPE</sequence>
<proteinExistence type="predicted"/>
<evidence type="ECO:0000313" key="3">
    <source>
        <dbReference type="Proteomes" id="UP000324106"/>
    </source>
</evidence>
<dbReference type="EMBL" id="CP029194">
    <property type="protein sequence ID" value="QES21573.1"/>
    <property type="molecule type" value="Genomic_DNA"/>
</dbReference>
<evidence type="ECO:0000256" key="1">
    <source>
        <dbReference type="SAM" id="Phobius"/>
    </source>
</evidence>
<name>A0A5P2ATP8_STRVZ</name>
<keyword evidence="1" id="KW-0812">Transmembrane</keyword>
<protein>
    <submittedName>
        <fullName evidence="2">Uncharacterized protein</fullName>
    </submittedName>
</protein>